<protein>
    <recommendedName>
        <fullName evidence="4">Expansin-like CBD domain-containing protein</fullName>
    </recommendedName>
</protein>
<accession>A0A2I0J464</accession>
<organism evidence="2 3">
    <name type="scientific">Punica granatum</name>
    <name type="common">Pomegranate</name>
    <dbReference type="NCBI Taxonomy" id="22663"/>
    <lineage>
        <taxon>Eukaryota</taxon>
        <taxon>Viridiplantae</taxon>
        <taxon>Streptophyta</taxon>
        <taxon>Embryophyta</taxon>
        <taxon>Tracheophyta</taxon>
        <taxon>Spermatophyta</taxon>
        <taxon>Magnoliopsida</taxon>
        <taxon>eudicotyledons</taxon>
        <taxon>Gunneridae</taxon>
        <taxon>Pentapetalae</taxon>
        <taxon>rosids</taxon>
        <taxon>malvids</taxon>
        <taxon>Myrtales</taxon>
        <taxon>Lythraceae</taxon>
        <taxon>Punica</taxon>
    </lineage>
</organism>
<feature type="signal peptide" evidence="1">
    <location>
        <begin position="1"/>
        <end position="18"/>
    </location>
</feature>
<dbReference type="EMBL" id="PGOL01002063">
    <property type="protein sequence ID" value="PKI51012.1"/>
    <property type="molecule type" value="Genomic_DNA"/>
</dbReference>
<evidence type="ECO:0008006" key="4">
    <source>
        <dbReference type="Google" id="ProtNLM"/>
    </source>
</evidence>
<keyword evidence="1" id="KW-0732">Signal</keyword>
<keyword evidence="3" id="KW-1185">Reference proteome</keyword>
<evidence type="ECO:0000313" key="2">
    <source>
        <dbReference type="EMBL" id="PKI51012.1"/>
    </source>
</evidence>
<evidence type="ECO:0000256" key="1">
    <source>
        <dbReference type="SAM" id="SignalP"/>
    </source>
</evidence>
<dbReference type="Proteomes" id="UP000233551">
    <property type="component" value="Unassembled WGS sequence"/>
</dbReference>
<comment type="caution">
    <text evidence="2">The sequence shown here is derived from an EMBL/GenBank/DDBJ whole genome shotgun (WGS) entry which is preliminary data.</text>
</comment>
<proteinExistence type="predicted"/>
<evidence type="ECO:0000313" key="3">
    <source>
        <dbReference type="Proteomes" id="UP000233551"/>
    </source>
</evidence>
<dbReference type="AlphaFoldDB" id="A0A2I0J464"/>
<gene>
    <name evidence="2" type="ORF">CRG98_028597</name>
</gene>
<name>A0A2I0J464_PUNGR</name>
<reference evidence="2 3" key="1">
    <citation type="submission" date="2017-11" db="EMBL/GenBank/DDBJ databases">
        <title>De-novo sequencing of pomegranate (Punica granatum L.) genome.</title>
        <authorList>
            <person name="Akparov Z."/>
            <person name="Amiraslanov A."/>
            <person name="Hajiyeva S."/>
            <person name="Abbasov M."/>
            <person name="Kaur K."/>
            <person name="Hamwieh A."/>
            <person name="Solovyev V."/>
            <person name="Salamov A."/>
            <person name="Braich B."/>
            <person name="Kosarev P."/>
            <person name="Mahmoud A."/>
            <person name="Hajiyev E."/>
            <person name="Babayeva S."/>
            <person name="Izzatullayeva V."/>
            <person name="Mammadov A."/>
            <person name="Mammadov A."/>
            <person name="Sharifova S."/>
            <person name="Ojaghi J."/>
            <person name="Eynullazada K."/>
            <person name="Bayramov B."/>
            <person name="Abdulazimova A."/>
            <person name="Shahmuradov I."/>
        </authorList>
    </citation>
    <scope>NUCLEOTIDE SEQUENCE [LARGE SCALE GENOMIC DNA]</scope>
    <source>
        <strain evidence="3">cv. AG2017</strain>
        <tissue evidence="2">Leaf</tissue>
    </source>
</reference>
<sequence length="70" mass="7567">MWDLWGVTNSPLLALTSSLGSWVRVHNITSTDSGSWVSSITPTHNPTQSWAKAGSNTIYNIFVGSATQKC</sequence>
<feature type="chain" id="PRO_5014125165" description="Expansin-like CBD domain-containing protein" evidence="1">
    <location>
        <begin position="19"/>
        <end position="70"/>
    </location>
</feature>